<dbReference type="Proteomes" id="UP000245370">
    <property type="component" value="Unassembled WGS sequence"/>
</dbReference>
<proteinExistence type="predicted"/>
<comment type="subcellular location">
    <subcellularLocation>
        <location evidence="1">Cell membrane</location>
        <topology evidence="1">Multi-pass membrane protein</topology>
    </subcellularLocation>
</comment>
<evidence type="ECO:0000256" key="4">
    <source>
        <dbReference type="ARBA" id="ARBA00022989"/>
    </source>
</evidence>
<organism evidence="9 10">
    <name type="scientific">Brumimicrobium oceani</name>
    <dbReference type="NCBI Taxonomy" id="2100725"/>
    <lineage>
        <taxon>Bacteria</taxon>
        <taxon>Pseudomonadati</taxon>
        <taxon>Bacteroidota</taxon>
        <taxon>Flavobacteriia</taxon>
        <taxon>Flavobacteriales</taxon>
        <taxon>Crocinitomicaceae</taxon>
        <taxon>Brumimicrobium</taxon>
    </lineage>
</organism>
<feature type="transmembrane region" description="Helical" evidence="6">
    <location>
        <begin position="499"/>
        <end position="518"/>
    </location>
</feature>
<evidence type="ECO:0000256" key="2">
    <source>
        <dbReference type="ARBA" id="ARBA00022475"/>
    </source>
</evidence>
<feature type="chain" id="PRO_5015618997" evidence="7">
    <location>
        <begin position="18"/>
        <end position="643"/>
    </location>
</feature>
<evidence type="ECO:0000256" key="1">
    <source>
        <dbReference type="ARBA" id="ARBA00004651"/>
    </source>
</evidence>
<name>A0A2U2XC79_9FLAO</name>
<gene>
    <name evidence="9" type="ORF">DIT68_09085</name>
</gene>
<feature type="transmembrane region" description="Helical" evidence="6">
    <location>
        <begin position="290"/>
        <end position="313"/>
    </location>
</feature>
<evidence type="ECO:0000313" key="10">
    <source>
        <dbReference type="Proteomes" id="UP000245370"/>
    </source>
</evidence>
<keyword evidence="7" id="KW-0732">Signal</keyword>
<reference evidence="9 10" key="2">
    <citation type="submission" date="2018-05" db="EMBL/GenBank/DDBJ databases">
        <authorList>
            <person name="Lanie J.A."/>
            <person name="Ng W.-L."/>
            <person name="Kazmierczak K.M."/>
            <person name="Andrzejewski T.M."/>
            <person name="Davidsen T.M."/>
            <person name="Wayne K.J."/>
            <person name="Tettelin H."/>
            <person name="Glass J.I."/>
            <person name="Rusch D."/>
            <person name="Podicherti R."/>
            <person name="Tsui H.-C.T."/>
            <person name="Winkler M.E."/>
        </authorList>
    </citation>
    <scope>NUCLEOTIDE SEQUENCE [LARGE SCALE GENOMIC DNA]</scope>
    <source>
        <strain evidence="9 10">C305</strain>
    </source>
</reference>
<dbReference type="PANTHER" id="PTHR43478">
    <property type="entry name" value="NA+/H+ ANTIPORTER-RELATED"/>
    <property type="match status" value="1"/>
</dbReference>
<evidence type="ECO:0000313" key="9">
    <source>
        <dbReference type="EMBL" id="PWH85404.1"/>
    </source>
</evidence>
<reference evidence="9 10" key="1">
    <citation type="submission" date="2018-05" db="EMBL/GenBank/DDBJ databases">
        <title>Brumimicrobium oceani sp. nov., isolated from coastal sediment.</title>
        <authorList>
            <person name="Kou Y."/>
        </authorList>
    </citation>
    <scope>NUCLEOTIDE SEQUENCE [LARGE SCALE GENOMIC DNA]</scope>
    <source>
        <strain evidence="9 10">C305</strain>
    </source>
</reference>
<dbReference type="InterPro" id="IPR018461">
    <property type="entry name" value="Na/H_Antiport_NhaC-like_C"/>
</dbReference>
<accession>A0A2U2XC79</accession>
<dbReference type="AlphaFoldDB" id="A0A2U2XC79"/>
<dbReference type="OrthoDB" id="9762978at2"/>
<protein>
    <submittedName>
        <fullName evidence="9">Sodium:proton antiporter</fullName>
    </submittedName>
</protein>
<keyword evidence="5 6" id="KW-0472">Membrane</keyword>
<feature type="transmembrane region" description="Helical" evidence="6">
    <location>
        <begin position="599"/>
        <end position="617"/>
    </location>
</feature>
<feature type="transmembrane region" description="Helical" evidence="6">
    <location>
        <begin position="356"/>
        <end position="379"/>
    </location>
</feature>
<dbReference type="RefSeq" id="WP_109359485.1">
    <property type="nucleotide sequence ID" value="NZ_QFRJ01000006.1"/>
</dbReference>
<keyword evidence="2" id="KW-1003">Cell membrane</keyword>
<dbReference type="Pfam" id="PF03553">
    <property type="entry name" value="Na_H_antiporter"/>
    <property type="match status" value="1"/>
</dbReference>
<feature type="transmembrane region" description="Helical" evidence="6">
    <location>
        <begin position="425"/>
        <end position="445"/>
    </location>
</feature>
<feature type="transmembrane region" description="Helical" evidence="6">
    <location>
        <begin position="457"/>
        <end position="479"/>
    </location>
</feature>
<dbReference type="GO" id="GO:0005886">
    <property type="term" value="C:plasma membrane"/>
    <property type="evidence" value="ECO:0007669"/>
    <property type="project" value="UniProtKB-SubCell"/>
</dbReference>
<feature type="transmembrane region" description="Helical" evidence="6">
    <location>
        <begin position="118"/>
        <end position="147"/>
    </location>
</feature>
<feature type="transmembrane region" description="Helical" evidence="6">
    <location>
        <begin position="90"/>
        <end position="111"/>
    </location>
</feature>
<keyword evidence="3 6" id="KW-0812">Transmembrane</keyword>
<feature type="transmembrane region" description="Helical" evidence="6">
    <location>
        <begin position="623"/>
        <end position="640"/>
    </location>
</feature>
<evidence type="ECO:0000259" key="8">
    <source>
        <dbReference type="Pfam" id="PF03553"/>
    </source>
</evidence>
<feature type="transmembrane region" description="Helical" evidence="6">
    <location>
        <begin position="159"/>
        <end position="178"/>
    </location>
</feature>
<keyword evidence="4 6" id="KW-1133">Transmembrane helix</keyword>
<feature type="signal peptide" evidence="7">
    <location>
        <begin position="1"/>
        <end position="17"/>
    </location>
</feature>
<evidence type="ECO:0000256" key="6">
    <source>
        <dbReference type="SAM" id="Phobius"/>
    </source>
</evidence>
<sequence>MLRKVLIFLFITLFCTGQTGFSQNVIFPEVVLKNVPTDVQVQSDVELEYLILNKDTLELHQAGDSYVMNVKLENDIIKFSNPTIEYEKPLVIPGWLSLLPPLVAIVLALIFKEVLSSLFIGIFIGAATIGFYGGGFTGIFAAFFTVLDHYILNALLDSGHASVILFSVIIGSIVAIISKNGGMQGVVNRLIKYATNRKSGMLTAYFLGLAIFFDDYANTLVVGNTMRPITDKLKISREKLAYIVDSTAAPIAAVAFITTWIGAELTYISDGISKIEIQQGVVISESAYGIFINSLAYSFYPVFTLFFVFFMLYKQRDFGPMYKAEIKTLKDGITADTVTNRELEEFNPVKNAKIKAYNAIIPVFIVISGTFLGLLVTGISASNTELLAQGIDLSNGTWAAIGTEGGEAVGFFRKLGIVIGNADSYVALLWSSMAGLAAAIIMTVSQRIMTLKESMDAMLVGINTMMPAVVILILAWSLAGVTESLSTAEYLKAFFGSDFSHVWVIPALTFVLSAFIAFSTGSSWSTMALMYPLVIPLSFAVAAGDPNFSEMAIMYNTIASVLAGSVLGDHCSPISDTTILSSLATSCDHIQHVRTQMPYALTVGSVALFIGVIPTAFGVPSLIAFAVGIAILFLVVHFVGKKV</sequence>
<evidence type="ECO:0000256" key="7">
    <source>
        <dbReference type="SAM" id="SignalP"/>
    </source>
</evidence>
<evidence type="ECO:0000256" key="5">
    <source>
        <dbReference type="ARBA" id="ARBA00023136"/>
    </source>
</evidence>
<comment type="caution">
    <text evidence="9">The sequence shown here is derived from an EMBL/GenBank/DDBJ whole genome shotgun (WGS) entry which is preliminary data.</text>
</comment>
<keyword evidence="10" id="KW-1185">Reference proteome</keyword>
<dbReference type="PANTHER" id="PTHR43478:SF1">
    <property type="entry name" value="NA+_H+ ANTIPORTER NHAC-LIKE C-TERMINAL DOMAIN-CONTAINING PROTEIN"/>
    <property type="match status" value="1"/>
</dbReference>
<dbReference type="EMBL" id="QFRJ01000006">
    <property type="protein sequence ID" value="PWH85404.1"/>
    <property type="molecule type" value="Genomic_DNA"/>
</dbReference>
<evidence type="ECO:0000256" key="3">
    <source>
        <dbReference type="ARBA" id="ARBA00022692"/>
    </source>
</evidence>
<feature type="domain" description="Na+/H+ antiporter NhaC-like C-terminal" evidence="8">
    <location>
        <begin position="262"/>
        <end position="607"/>
    </location>
</feature>